<organism evidence="1 2">
    <name type="scientific">Crocuta crocuta</name>
    <name type="common">Spotted hyena</name>
    <dbReference type="NCBI Taxonomy" id="9678"/>
    <lineage>
        <taxon>Eukaryota</taxon>
        <taxon>Metazoa</taxon>
        <taxon>Chordata</taxon>
        <taxon>Craniata</taxon>
        <taxon>Vertebrata</taxon>
        <taxon>Euteleostomi</taxon>
        <taxon>Mammalia</taxon>
        <taxon>Eutheria</taxon>
        <taxon>Laurasiatheria</taxon>
        <taxon>Carnivora</taxon>
        <taxon>Feliformia</taxon>
        <taxon>Hyaenidae</taxon>
        <taxon>Crocuta</taxon>
    </lineage>
</organism>
<feature type="non-terminal residue" evidence="1">
    <location>
        <position position="1"/>
    </location>
</feature>
<sequence>TINTAKNQYTEWRKIFANHMSDKWLITRVYKDFLELDKNKLSSKWAKDLIDIFPKKDILSANKLMGSCSKLLVITTIQIKTTMRYY</sequence>
<dbReference type="EMBL" id="VOAJ01001444">
    <property type="protein sequence ID" value="KAF0885043.1"/>
    <property type="molecule type" value="Genomic_DNA"/>
</dbReference>
<evidence type="ECO:0000313" key="2">
    <source>
        <dbReference type="Proteomes" id="UP000475037"/>
    </source>
</evidence>
<proteinExistence type="predicted"/>
<name>A0A6G1BBY7_CROCR</name>
<reference evidence="1 2" key="1">
    <citation type="submission" date="2019-11" db="EMBL/GenBank/DDBJ databases">
        <authorList>
            <person name="Yang C."/>
            <person name="Li F."/>
        </authorList>
    </citation>
    <scope>NUCLEOTIDE SEQUENCE [LARGE SCALE GENOMIC DNA]</scope>
    <source>
        <strain evidence="1">KB4526</strain>
        <tissue evidence="1">Muscle</tissue>
    </source>
</reference>
<protein>
    <submittedName>
        <fullName evidence="1">LORF2 protein</fullName>
    </submittedName>
</protein>
<evidence type="ECO:0000313" key="1">
    <source>
        <dbReference type="EMBL" id="KAF0885043.1"/>
    </source>
</evidence>
<comment type="caution">
    <text evidence="1">The sequence shown here is derived from an EMBL/GenBank/DDBJ whole genome shotgun (WGS) entry which is preliminary data.</text>
</comment>
<dbReference type="Proteomes" id="UP000475037">
    <property type="component" value="Unassembled WGS sequence"/>
</dbReference>
<gene>
    <name evidence="1" type="ORF">FOF47_R18872</name>
</gene>
<keyword evidence="2" id="KW-1185">Reference proteome</keyword>
<dbReference type="AlphaFoldDB" id="A0A6G1BBY7"/>
<feature type="non-terminal residue" evidence="1">
    <location>
        <position position="86"/>
    </location>
</feature>
<accession>A0A6G1BBY7</accession>